<proteinExistence type="predicted"/>
<feature type="compositionally biased region" description="Polar residues" evidence="2">
    <location>
        <begin position="390"/>
        <end position="411"/>
    </location>
</feature>
<feature type="region of interest" description="Disordered" evidence="2">
    <location>
        <begin position="124"/>
        <end position="166"/>
    </location>
</feature>
<sequence>MDPNQINHAQAWAWQLNEQQMADKENEGGFEKQPFQYPNEPGIPMPNNPIFFNMSDQGMNLNNMPLYNYLPQYQQLLPGDVQMGMELHPPMQTPMDVNTGIFMQEPLPVEQLMQPMGMDTGMDLDGPVTGSQALPETPDQSAVPSLEDPIFHPSGSTPPQSAMQNPSVQQGLLGQLPNIPMPEKSLFMQSMTPPRGMPQHVFMMLKQQQQQQMALDWQMGGFNPPSGLSMQQMQQPRMHISQMRMPQMNMSPMQIPPMQMSQMQMSQMQMMPQMPQMQMSQLSMAGTPQMQSSLCTSPSAMIVPSTLQTPSPMDLPGTPQLAQTSPPTEGPQASNSARKVRFQGFSDIDPSGNPFNPDTRGSNNKTAAPKRPPKGATTPKHKIVRKRATKGSTGNTFVSSGYETSSTPIPATNIPQVPKAVVQISQEPFSRTFPPNVAYENLKKGNEPPSNGQYPGGKMTVKDHQEYRSNMVYLGNPIGQPKDRIPAPLAHLGPVPQFGGNPDDLGAVKEHLNILTDWTNQYVHAAMNTVARYNTHTENLTKQLKDFELEKKQITNVIKEVHQDEELSIPDFIRNTKINISKLEESVELLNYHHKDCEKAPRNLETLNCAAGSDKTALELQKSISDRRMVELETVRIALQDKNEILKAKNEDLRQAKDLVITYQVQIQELVNKENFNRVAKVRVLQQLVDTRDAARRLEIRYSNLFEKAKEISRDAQALKTITGWIEEIPNHGKGDVTEETLSSRYQVLLQHSKYVVSENAKLKEQLKAQKSILELQAEYDKLKAEKDKVETTLGAVKEIQGHIKMAEAAKMGFAKAKTAWDAEKARLQLDLDQCQGIISHSKTQQDDVAKKQKTQEKTIKNLQAKNKKAEMEHQKVKEEFNKLKSEYEKFMEEKEQIEIKTTKLMDLHRLVVAENATLKERRLARQIELEAMKKRLREGGAEKIIRIDAPGSKKGHECLLTRGELMEILGQADFREYMHSYLKAIDSFNHL</sequence>
<evidence type="ECO:0000256" key="1">
    <source>
        <dbReference type="SAM" id="Coils"/>
    </source>
</evidence>
<feature type="compositionally biased region" description="Polar residues" evidence="2">
    <location>
        <begin position="320"/>
        <end position="337"/>
    </location>
</feature>
<keyword evidence="1" id="KW-0175">Coiled coil</keyword>
<dbReference type="AlphaFoldDB" id="A0AAN8RIG5"/>
<comment type="caution">
    <text evidence="3">The sequence shown here is derived from an EMBL/GenBank/DDBJ whole genome shotgun (WGS) entry which is preliminary data.</text>
</comment>
<name>A0AAN8RIG5_9PEZI</name>
<evidence type="ECO:0000256" key="2">
    <source>
        <dbReference type="SAM" id="MobiDB-lite"/>
    </source>
</evidence>
<feature type="compositionally biased region" description="Basic residues" evidence="2">
    <location>
        <begin position="379"/>
        <end position="389"/>
    </location>
</feature>
<dbReference type="EMBL" id="JAVHJM010000013">
    <property type="protein sequence ID" value="KAK6499239.1"/>
    <property type="molecule type" value="Genomic_DNA"/>
</dbReference>
<feature type="coiled-coil region" evidence="1">
    <location>
        <begin position="530"/>
        <end position="564"/>
    </location>
</feature>
<organism evidence="3 4">
    <name type="scientific">Arthrobotrys conoides</name>
    <dbReference type="NCBI Taxonomy" id="74498"/>
    <lineage>
        <taxon>Eukaryota</taxon>
        <taxon>Fungi</taxon>
        <taxon>Dikarya</taxon>
        <taxon>Ascomycota</taxon>
        <taxon>Pezizomycotina</taxon>
        <taxon>Orbiliomycetes</taxon>
        <taxon>Orbiliales</taxon>
        <taxon>Orbiliaceae</taxon>
        <taxon>Arthrobotrys</taxon>
    </lineage>
</organism>
<protein>
    <submittedName>
        <fullName evidence="3">Uncharacterized protein</fullName>
    </submittedName>
</protein>
<feature type="coiled-coil region" evidence="1">
    <location>
        <begin position="766"/>
        <end position="793"/>
    </location>
</feature>
<dbReference type="Proteomes" id="UP001307849">
    <property type="component" value="Unassembled WGS sequence"/>
</dbReference>
<feature type="compositionally biased region" description="Polar residues" evidence="2">
    <location>
        <begin position="353"/>
        <end position="366"/>
    </location>
</feature>
<feature type="coiled-coil region" evidence="1">
    <location>
        <begin position="853"/>
        <end position="901"/>
    </location>
</feature>
<feature type="region of interest" description="Disordered" evidence="2">
    <location>
        <begin position="273"/>
        <end position="411"/>
    </location>
</feature>
<accession>A0AAN8RIG5</accession>
<feature type="coiled-coil region" evidence="1">
    <location>
        <begin position="629"/>
        <end position="715"/>
    </location>
</feature>
<feature type="compositionally biased region" description="Low complexity" evidence="2">
    <location>
        <begin position="273"/>
        <end position="284"/>
    </location>
</feature>
<gene>
    <name evidence="3" type="ORF">TWF506_003866</name>
</gene>
<evidence type="ECO:0000313" key="4">
    <source>
        <dbReference type="Proteomes" id="UP001307849"/>
    </source>
</evidence>
<reference evidence="3 4" key="1">
    <citation type="submission" date="2019-10" db="EMBL/GenBank/DDBJ databases">
        <authorList>
            <person name="Palmer J.M."/>
        </authorList>
    </citation>
    <scope>NUCLEOTIDE SEQUENCE [LARGE SCALE GENOMIC DNA]</scope>
    <source>
        <strain evidence="3 4">TWF506</strain>
    </source>
</reference>
<evidence type="ECO:0000313" key="3">
    <source>
        <dbReference type="EMBL" id="KAK6499239.1"/>
    </source>
</evidence>
<keyword evidence="4" id="KW-1185">Reference proteome</keyword>
<feature type="compositionally biased region" description="Polar residues" evidence="2">
    <location>
        <begin position="286"/>
        <end position="311"/>
    </location>
</feature>
<feature type="compositionally biased region" description="Polar residues" evidence="2">
    <location>
        <begin position="129"/>
        <end position="143"/>
    </location>
</feature>
<feature type="compositionally biased region" description="Polar residues" evidence="2">
    <location>
        <begin position="154"/>
        <end position="166"/>
    </location>
</feature>